<dbReference type="CDD" id="cd14792">
    <property type="entry name" value="GH27"/>
    <property type="match status" value="1"/>
</dbReference>
<reference evidence="12" key="1">
    <citation type="submission" date="2022-10" db="EMBL/GenBank/DDBJ databases">
        <title>The complete genomes of actinobacterial strains from the NBC collection.</title>
        <authorList>
            <person name="Joergensen T.S."/>
            <person name="Alvarez Arevalo M."/>
            <person name="Sterndorff E.B."/>
            <person name="Faurdal D."/>
            <person name="Vuksanovic O."/>
            <person name="Mourched A.-S."/>
            <person name="Charusanti P."/>
            <person name="Shaw S."/>
            <person name="Blin K."/>
            <person name="Weber T."/>
        </authorList>
    </citation>
    <scope>NUCLEOTIDE SEQUENCE</scope>
    <source>
        <strain evidence="12">NBC_00119</strain>
    </source>
</reference>
<evidence type="ECO:0000259" key="11">
    <source>
        <dbReference type="SMART" id="SM00776"/>
    </source>
</evidence>
<dbReference type="FunFam" id="3.20.20.70:FF:000202">
    <property type="entry name" value="Alpha-galactosidase"/>
    <property type="match status" value="1"/>
</dbReference>
<feature type="region of interest" description="Disordered" evidence="9">
    <location>
        <begin position="467"/>
        <end position="490"/>
    </location>
</feature>
<evidence type="ECO:0000256" key="5">
    <source>
        <dbReference type="ARBA" id="ARBA00022801"/>
    </source>
</evidence>
<dbReference type="Gene3D" id="2.60.120.1060">
    <property type="entry name" value="NPCBM/NEW2 domain"/>
    <property type="match status" value="1"/>
</dbReference>
<dbReference type="InterPro" id="IPR006311">
    <property type="entry name" value="TAT_signal"/>
</dbReference>
<accession>A0AAU1UJ43</accession>
<evidence type="ECO:0000256" key="3">
    <source>
        <dbReference type="ARBA" id="ARBA00012755"/>
    </source>
</evidence>
<evidence type="ECO:0000256" key="6">
    <source>
        <dbReference type="ARBA" id="ARBA00023157"/>
    </source>
</evidence>
<dbReference type="PRINTS" id="PR00740">
    <property type="entry name" value="GLHYDRLASE27"/>
</dbReference>
<evidence type="ECO:0000256" key="8">
    <source>
        <dbReference type="RuleBase" id="RU361168"/>
    </source>
</evidence>
<dbReference type="InterPro" id="IPR002241">
    <property type="entry name" value="Glyco_hydro_27"/>
</dbReference>
<feature type="domain" description="Glycosyl hydrolase family 98 putative carbohydrate-binding module" evidence="11">
    <location>
        <begin position="543"/>
        <end position="688"/>
    </location>
</feature>
<dbReference type="PANTHER" id="PTHR11452:SF75">
    <property type="entry name" value="ALPHA-GALACTOSIDASE MEL1"/>
    <property type="match status" value="1"/>
</dbReference>
<evidence type="ECO:0000256" key="10">
    <source>
        <dbReference type="SAM" id="SignalP"/>
    </source>
</evidence>
<dbReference type="Pfam" id="PF17801">
    <property type="entry name" value="Melibiase_C"/>
    <property type="match status" value="1"/>
</dbReference>
<proteinExistence type="inferred from homology"/>
<dbReference type="Pfam" id="PF16499">
    <property type="entry name" value="Melibiase_2"/>
    <property type="match status" value="1"/>
</dbReference>
<comment type="catalytic activity">
    <reaction evidence="1 8">
        <text>Hydrolysis of terminal, non-reducing alpha-D-galactose residues in alpha-D-galactosides, including galactose oligosaccharides, galactomannans and galactolipids.</text>
        <dbReference type="EC" id="3.2.1.22"/>
    </reaction>
</comment>
<evidence type="ECO:0000256" key="7">
    <source>
        <dbReference type="ARBA" id="ARBA00023295"/>
    </source>
</evidence>
<feature type="compositionally biased region" description="Low complexity" evidence="9">
    <location>
        <begin position="48"/>
        <end position="57"/>
    </location>
</feature>
<keyword evidence="6 8" id="KW-1015">Disulfide bond</keyword>
<evidence type="ECO:0000256" key="2">
    <source>
        <dbReference type="ARBA" id="ARBA00009743"/>
    </source>
</evidence>
<gene>
    <name evidence="12" type="ORF">OHU69_40155</name>
</gene>
<keyword evidence="7 8" id="KW-0326">Glycosidase</keyword>
<dbReference type="InterPro" id="IPR041233">
    <property type="entry name" value="Melibiase_C"/>
</dbReference>
<evidence type="ECO:0000313" key="12">
    <source>
        <dbReference type="EMBL" id="WTS16730.1"/>
    </source>
</evidence>
<protein>
    <recommendedName>
        <fullName evidence="3 8">Alpha-galactosidase</fullName>
        <ecNumber evidence="3 8">3.2.1.22</ecNumber>
    </recommendedName>
    <alternativeName>
        <fullName evidence="8">Melibiase</fullName>
    </alternativeName>
</protein>
<dbReference type="InterPro" id="IPR038637">
    <property type="entry name" value="NPCBM_sf"/>
</dbReference>
<name>A0AAU1UJ43_9ACTN</name>
<dbReference type="SUPFAM" id="SSF51445">
    <property type="entry name" value="(Trans)glycosidases"/>
    <property type="match status" value="1"/>
</dbReference>
<dbReference type="PROSITE" id="PS51318">
    <property type="entry name" value="TAT"/>
    <property type="match status" value="1"/>
</dbReference>
<dbReference type="InterPro" id="IPR013785">
    <property type="entry name" value="Aldolase_TIM"/>
</dbReference>
<dbReference type="InterPro" id="IPR013783">
    <property type="entry name" value="Ig-like_fold"/>
</dbReference>
<dbReference type="InterPro" id="IPR013780">
    <property type="entry name" value="Glyco_hydro_b"/>
</dbReference>
<dbReference type="PROSITE" id="PS00512">
    <property type="entry name" value="ALPHA_GALACTOSIDASE"/>
    <property type="match status" value="1"/>
</dbReference>
<sequence>MRHLPTRTSRTTRRRIVGALATGLLCAVGVTAPAAVADPPESGGSGSQGASAQEASPTLDDGLALTPPMGFNNWNSTHCRAEFNEAMVKGIADIFVDKGLKAAGYQYVNLDDCWALPQRDANGKLVPDPVRFPGGIKAVADYVHSKGLKLGIYTSAGTKTCSDIGFPGGLGHEYSDAQQFADWGVDYLKYDNCNNQGVDAKQRYRTMRDALKATGRPIVYSLCEWGSNKPWEWAADVGHLWRTTGDISDSWGSMLSLMKQNLPLAQYAGPGHWNDPDMLEVGNGGMTATEYRTHFSMWSIMASPLLIGTDLRKASAETLDILSNREVIAVDQDPLGKQGTVLSSEGGRWVVAKEMKDGSRVVALFNESGNAQRIATSADAVGLPHASAYTLRDLWQHKSYNTAGAISATVPAHGTVLVRVAADDKWAANPPAVELGLGGAPFVEAGKAARLTTSVTDLGRTPARQVSVTLSGPSGWSVRPASPTGAGSVPTGKALTTSWTVTAPAGTATGAYDLSLKATYRSPGGVRAQSVLPLTAHVVVAPPAGASSLGDLPWLSTTNGYGPVERNTSNGESDAGDGHPITIGGVVYQKGLGVHADSAVEYYTGGSCERVSASVGVDDEKGTKGTVTFEIWADGKKVASTGTLTNADAAEPLSADVSGAQAVRLVVTDAGDGVDSDHADWGDATLSC</sequence>
<dbReference type="Pfam" id="PF10633">
    <property type="entry name" value="NPCBM_assoc"/>
    <property type="match status" value="1"/>
</dbReference>
<dbReference type="InterPro" id="IPR008979">
    <property type="entry name" value="Galactose-bd-like_sf"/>
</dbReference>
<dbReference type="GO" id="GO:0004557">
    <property type="term" value="F:alpha-galactosidase activity"/>
    <property type="evidence" value="ECO:0007669"/>
    <property type="project" value="UniProtKB-EC"/>
</dbReference>
<dbReference type="PANTHER" id="PTHR11452">
    <property type="entry name" value="ALPHA-GALACTOSIDASE/ALPHA-N-ACETYLGALACTOSAMINIDASE"/>
    <property type="match status" value="1"/>
</dbReference>
<dbReference type="SUPFAM" id="SSF49785">
    <property type="entry name" value="Galactose-binding domain-like"/>
    <property type="match status" value="1"/>
</dbReference>
<evidence type="ECO:0000256" key="1">
    <source>
        <dbReference type="ARBA" id="ARBA00001255"/>
    </source>
</evidence>
<dbReference type="Gene3D" id="2.60.40.10">
    <property type="entry name" value="Immunoglobulins"/>
    <property type="match status" value="1"/>
</dbReference>
<feature type="region of interest" description="Disordered" evidence="9">
    <location>
        <begin position="37"/>
        <end position="62"/>
    </location>
</feature>
<dbReference type="AlphaFoldDB" id="A0AAU1UJ43"/>
<evidence type="ECO:0000256" key="4">
    <source>
        <dbReference type="ARBA" id="ARBA00022729"/>
    </source>
</evidence>
<dbReference type="Gene3D" id="3.20.20.70">
    <property type="entry name" value="Aldolase class I"/>
    <property type="match status" value="1"/>
</dbReference>
<feature type="signal peptide" evidence="10">
    <location>
        <begin position="1"/>
        <end position="34"/>
    </location>
</feature>
<organism evidence="12">
    <name type="scientific">Streptomyces sp. NBC_00119</name>
    <dbReference type="NCBI Taxonomy" id="2975659"/>
    <lineage>
        <taxon>Bacteria</taxon>
        <taxon>Bacillati</taxon>
        <taxon>Actinomycetota</taxon>
        <taxon>Actinomycetes</taxon>
        <taxon>Kitasatosporales</taxon>
        <taxon>Streptomycetaceae</taxon>
        <taxon>Streptomyces</taxon>
    </lineage>
</organism>
<dbReference type="Gene3D" id="2.60.40.1180">
    <property type="entry name" value="Golgi alpha-mannosidase II"/>
    <property type="match status" value="1"/>
</dbReference>
<keyword evidence="5 8" id="KW-0378">Hydrolase</keyword>
<dbReference type="Pfam" id="PF08305">
    <property type="entry name" value="NPCBM"/>
    <property type="match status" value="1"/>
</dbReference>
<comment type="similarity">
    <text evidence="2 8">Belongs to the glycosyl hydrolase 27 family.</text>
</comment>
<dbReference type="EMBL" id="CP108195">
    <property type="protein sequence ID" value="WTS16730.1"/>
    <property type="molecule type" value="Genomic_DNA"/>
</dbReference>
<dbReference type="EC" id="3.2.1.22" evidence="3 8"/>
<dbReference type="SUPFAM" id="SSF51011">
    <property type="entry name" value="Glycosyl hydrolase domain"/>
    <property type="match status" value="1"/>
</dbReference>
<evidence type="ECO:0000256" key="9">
    <source>
        <dbReference type="SAM" id="MobiDB-lite"/>
    </source>
</evidence>
<dbReference type="InterPro" id="IPR018905">
    <property type="entry name" value="A-galactase_NEW3"/>
</dbReference>
<feature type="chain" id="PRO_5043614498" description="Alpha-galactosidase" evidence="10">
    <location>
        <begin position="35"/>
        <end position="688"/>
    </location>
</feature>
<dbReference type="InterPro" id="IPR000111">
    <property type="entry name" value="Glyco_hydro_27/36_CS"/>
</dbReference>
<keyword evidence="4 10" id="KW-0732">Signal</keyword>
<dbReference type="SMART" id="SM00776">
    <property type="entry name" value="NPCBM"/>
    <property type="match status" value="1"/>
</dbReference>
<dbReference type="InterPro" id="IPR017853">
    <property type="entry name" value="GH"/>
</dbReference>
<dbReference type="InterPro" id="IPR013222">
    <property type="entry name" value="Glyco_hyd_98_carb-bd"/>
</dbReference>
<dbReference type="GO" id="GO:0016052">
    <property type="term" value="P:carbohydrate catabolic process"/>
    <property type="evidence" value="ECO:0007669"/>
    <property type="project" value="UniProtKB-ARBA"/>
</dbReference>